<accession>A0A3R8MSQ3</accession>
<feature type="region of interest" description="Disordered" evidence="1">
    <location>
        <begin position="655"/>
        <end position="716"/>
    </location>
</feature>
<reference evidence="2 3" key="1">
    <citation type="submission" date="2018-11" db="EMBL/GenBank/DDBJ databases">
        <title>Genome sequencing of Lautropia sp. KCOM 2505 (= ChDC F240).</title>
        <authorList>
            <person name="Kook J.-K."/>
            <person name="Park S.-N."/>
            <person name="Lim Y.K."/>
        </authorList>
    </citation>
    <scope>NUCLEOTIDE SEQUENCE [LARGE SCALE GENOMIC DNA]</scope>
    <source>
        <strain evidence="2 3">KCOM 2505</strain>
    </source>
</reference>
<organism evidence="2 3">
    <name type="scientific">Lautropia dentalis</name>
    <dbReference type="NCBI Taxonomy" id="2490857"/>
    <lineage>
        <taxon>Bacteria</taxon>
        <taxon>Pseudomonadati</taxon>
        <taxon>Pseudomonadota</taxon>
        <taxon>Betaproteobacteria</taxon>
        <taxon>Burkholderiales</taxon>
        <taxon>Burkholderiaceae</taxon>
        <taxon>Lautropia</taxon>
    </lineage>
</organism>
<evidence type="ECO:0000313" key="3">
    <source>
        <dbReference type="Proteomes" id="UP000270261"/>
    </source>
</evidence>
<dbReference type="OrthoDB" id="6188167at2"/>
<dbReference type="Proteomes" id="UP000270261">
    <property type="component" value="Unassembled WGS sequence"/>
</dbReference>
<evidence type="ECO:0000313" key="2">
    <source>
        <dbReference type="EMBL" id="RRN45592.1"/>
    </source>
</evidence>
<dbReference type="EMBL" id="RRUE01000001">
    <property type="protein sequence ID" value="RRN45592.1"/>
    <property type="molecule type" value="Genomic_DNA"/>
</dbReference>
<keyword evidence="3" id="KW-1185">Reference proteome</keyword>
<feature type="region of interest" description="Disordered" evidence="1">
    <location>
        <begin position="460"/>
        <end position="495"/>
    </location>
</feature>
<feature type="compositionally biased region" description="Low complexity" evidence="1">
    <location>
        <begin position="702"/>
        <end position="712"/>
    </location>
</feature>
<feature type="compositionally biased region" description="Basic and acidic residues" evidence="1">
    <location>
        <begin position="479"/>
        <end position="495"/>
    </location>
</feature>
<dbReference type="AlphaFoldDB" id="A0A3R8MSQ3"/>
<sequence>MSSRIDPSLYPRLHEQLADRFGTVVFKLLPDIADALLAHGAEGLDANVAAKLTDTARLLREEAAVRAEIALENFVGIDLGSMSEESSLPVTVTDLGQPVAGADIGLLEQILARELASTVRSSFGGSYLNYLRRLESLAETPLRDDQHPLGARALALALIMALKPFTHLQPISLHLRPIVLAQAVFPLARLLADCDAALRREGVLPSQPGASLQIATPTHSSVRTLSNVPAATFAEHGESYTGIFPTEDLRNSFVQHASHQVLNDIRASAVMAANPLSTRHPRLSAHRNATRLPHVEDIERDAVAFAQHLKVAPFSQQARTRFFDQIRQQIIAAGGDTAVLAVVDLVSTLFDYAGSDTRLPEGARILLWRLQMPAITLASLDAGYLSDDSRSVRRLVEQLAAIAISYPEDMRPDKPLYQRLQTIVRAVEIVAHAFHIRSQVLTDQVDHEYHRATEGMRRLLSSLSRSRRHTHRQRRQRPNRRDFSRRPSPARERTVSEDIRRLLDHRLGANSIPASVRMFLYDVWLRHLRTAVLRDGTDSQAYRLALKVVDDLLWTLGREGADPRARTELVQSIPPMLQMISSGIRDVGGEPDNFRTFFDEIFVIHLRRIQGEEGSAATLIAREAAEVTSLPTGTAPQAGTGYLHEGNVRDAQQIHAQLQQPRTAPARARHDATQPAAPAAPEQGDAHPAAMPAGTPHDGQSPAPATQTAGAHAADRHAPHTLQAAPEAHATQTWPSTLAARVAAQAMSAAAAGAQAAAHPGKAGLATQDVRTHTRVTVTDGGATVPATLTGLDPASAAAARERLLDLIRRTRMDDLPNAPRRFNLPPERFASALAPGRWLELISRTTGRVEHAKVVWINERRSMVLLLLAPGNRIMTREISSLVKRARQGRVFFVW</sequence>
<gene>
    <name evidence="2" type="ORF">EHV23_05345</name>
</gene>
<dbReference type="RefSeq" id="WP_125095021.1">
    <property type="nucleotide sequence ID" value="NZ_RRUE01000001.1"/>
</dbReference>
<dbReference type="Pfam" id="PF07793">
    <property type="entry name" value="DUF1631"/>
    <property type="match status" value="1"/>
</dbReference>
<name>A0A3R8MSQ3_9BURK</name>
<protein>
    <submittedName>
        <fullName evidence="2">DUF1631 family protein</fullName>
    </submittedName>
</protein>
<dbReference type="InterPro" id="IPR012434">
    <property type="entry name" value="DUF1631"/>
</dbReference>
<evidence type="ECO:0000256" key="1">
    <source>
        <dbReference type="SAM" id="MobiDB-lite"/>
    </source>
</evidence>
<feature type="compositionally biased region" description="Basic residues" evidence="1">
    <location>
        <begin position="465"/>
        <end position="478"/>
    </location>
</feature>
<proteinExistence type="predicted"/>
<comment type="caution">
    <text evidence="2">The sequence shown here is derived from an EMBL/GenBank/DDBJ whole genome shotgun (WGS) entry which is preliminary data.</text>
</comment>